<protein>
    <submittedName>
        <fullName evidence="1">Uncharacterized protein</fullName>
    </submittedName>
</protein>
<dbReference type="InParanoid" id="A0A0C3EX01"/>
<dbReference type="AlphaFoldDB" id="A0A0C3EX01"/>
<evidence type="ECO:0000313" key="1">
    <source>
        <dbReference type="EMBL" id="KIM72286.1"/>
    </source>
</evidence>
<dbReference type="EMBL" id="KN833144">
    <property type="protein sequence ID" value="KIM72286.1"/>
    <property type="molecule type" value="Genomic_DNA"/>
</dbReference>
<accession>A0A0C3EX01</accession>
<reference evidence="1 2" key="1">
    <citation type="submission" date="2014-04" db="EMBL/GenBank/DDBJ databases">
        <authorList>
            <consortium name="DOE Joint Genome Institute"/>
            <person name="Kuo A."/>
            <person name="Tarkka M."/>
            <person name="Buscot F."/>
            <person name="Kohler A."/>
            <person name="Nagy L.G."/>
            <person name="Floudas D."/>
            <person name="Copeland A."/>
            <person name="Barry K.W."/>
            <person name="Cichocki N."/>
            <person name="Veneault-Fourrey C."/>
            <person name="LaButti K."/>
            <person name="Lindquist E.A."/>
            <person name="Lipzen A."/>
            <person name="Lundell T."/>
            <person name="Morin E."/>
            <person name="Murat C."/>
            <person name="Sun H."/>
            <person name="Tunlid A."/>
            <person name="Henrissat B."/>
            <person name="Grigoriev I.V."/>
            <person name="Hibbett D.S."/>
            <person name="Martin F."/>
            <person name="Nordberg H.P."/>
            <person name="Cantor M.N."/>
            <person name="Hua S.X."/>
        </authorList>
    </citation>
    <scope>NUCLEOTIDE SEQUENCE [LARGE SCALE GENOMIC DNA]</scope>
    <source>
        <strain evidence="1 2">F 1598</strain>
    </source>
</reference>
<name>A0A0C3EX01_PILCF</name>
<dbReference type="Proteomes" id="UP000054166">
    <property type="component" value="Unassembled WGS sequence"/>
</dbReference>
<dbReference type="HOGENOM" id="CLU_2386941_0_0_1"/>
<gene>
    <name evidence="1" type="ORF">PILCRDRAFT_16280</name>
</gene>
<organism evidence="1 2">
    <name type="scientific">Piloderma croceum (strain F 1598)</name>
    <dbReference type="NCBI Taxonomy" id="765440"/>
    <lineage>
        <taxon>Eukaryota</taxon>
        <taxon>Fungi</taxon>
        <taxon>Dikarya</taxon>
        <taxon>Basidiomycota</taxon>
        <taxon>Agaricomycotina</taxon>
        <taxon>Agaricomycetes</taxon>
        <taxon>Agaricomycetidae</taxon>
        <taxon>Atheliales</taxon>
        <taxon>Atheliaceae</taxon>
        <taxon>Piloderma</taxon>
    </lineage>
</organism>
<keyword evidence="2" id="KW-1185">Reference proteome</keyword>
<sequence length="112" mass="13074">MYPAAQSIVLHRRTSRRACPERHPVVEDSTNVRTFRPRITLPFVGNLPDVPFQIHDFIFWWEEDVVSFGYITMFSRMSDDTVIAHINRYGYYMRRPGAIVLLPTSALYSLVP</sequence>
<evidence type="ECO:0000313" key="2">
    <source>
        <dbReference type="Proteomes" id="UP000054166"/>
    </source>
</evidence>
<proteinExistence type="predicted"/>
<reference evidence="2" key="2">
    <citation type="submission" date="2015-01" db="EMBL/GenBank/DDBJ databases">
        <title>Evolutionary Origins and Diversification of the Mycorrhizal Mutualists.</title>
        <authorList>
            <consortium name="DOE Joint Genome Institute"/>
            <consortium name="Mycorrhizal Genomics Consortium"/>
            <person name="Kohler A."/>
            <person name="Kuo A."/>
            <person name="Nagy L.G."/>
            <person name="Floudas D."/>
            <person name="Copeland A."/>
            <person name="Barry K.W."/>
            <person name="Cichocki N."/>
            <person name="Veneault-Fourrey C."/>
            <person name="LaButti K."/>
            <person name="Lindquist E.A."/>
            <person name="Lipzen A."/>
            <person name="Lundell T."/>
            <person name="Morin E."/>
            <person name="Murat C."/>
            <person name="Riley R."/>
            <person name="Ohm R."/>
            <person name="Sun H."/>
            <person name="Tunlid A."/>
            <person name="Henrissat B."/>
            <person name="Grigoriev I.V."/>
            <person name="Hibbett D.S."/>
            <person name="Martin F."/>
        </authorList>
    </citation>
    <scope>NUCLEOTIDE SEQUENCE [LARGE SCALE GENOMIC DNA]</scope>
    <source>
        <strain evidence="2">F 1598</strain>
    </source>
</reference>